<keyword evidence="5" id="KW-1185">Reference proteome</keyword>
<dbReference type="Gene3D" id="3.40.50.1820">
    <property type="entry name" value="alpha/beta hydrolase"/>
    <property type="match status" value="1"/>
</dbReference>
<dbReference type="GO" id="GO:0097176">
    <property type="term" value="P:epoxide metabolic process"/>
    <property type="evidence" value="ECO:0007669"/>
    <property type="project" value="TreeGrafter"/>
</dbReference>
<dbReference type="InterPro" id="IPR029058">
    <property type="entry name" value="AB_hydrolase_fold"/>
</dbReference>
<gene>
    <name evidence="4" type="ORF">B0H66DRAFT_609002</name>
</gene>
<evidence type="ECO:0000313" key="4">
    <source>
        <dbReference type="EMBL" id="KAK3311926.1"/>
    </source>
</evidence>
<dbReference type="PANTHER" id="PTHR21661:SF39">
    <property type="entry name" value="HYDROLASE, PUTATIVE (AFU_ORTHOLOGUE AFUA_3G08960)-RELATED"/>
    <property type="match status" value="1"/>
</dbReference>
<dbReference type="InterPro" id="IPR010497">
    <property type="entry name" value="Epoxide_hydro_N"/>
</dbReference>
<dbReference type="GO" id="GO:0004301">
    <property type="term" value="F:epoxide hydrolase activity"/>
    <property type="evidence" value="ECO:0007669"/>
    <property type="project" value="TreeGrafter"/>
</dbReference>
<comment type="similarity">
    <text evidence="1">Belongs to the peptidase S33 family.</text>
</comment>
<dbReference type="PANTHER" id="PTHR21661">
    <property type="entry name" value="EPOXIDE HYDROLASE 1-RELATED"/>
    <property type="match status" value="1"/>
</dbReference>
<dbReference type="Proteomes" id="UP001283341">
    <property type="component" value="Unassembled WGS sequence"/>
</dbReference>
<accession>A0AAE0LXW4</accession>
<dbReference type="EMBL" id="JAUEDM010000011">
    <property type="protein sequence ID" value="KAK3311926.1"/>
    <property type="molecule type" value="Genomic_DNA"/>
</dbReference>
<dbReference type="AlphaFoldDB" id="A0AAE0LXW4"/>
<comment type="caution">
    <text evidence="4">The sequence shown here is derived from an EMBL/GenBank/DDBJ whole genome shotgun (WGS) entry which is preliminary data.</text>
</comment>
<organism evidence="4 5">
    <name type="scientific">Apodospora peruviana</name>
    <dbReference type="NCBI Taxonomy" id="516989"/>
    <lineage>
        <taxon>Eukaryota</taxon>
        <taxon>Fungi</taxon>
        <taxon>Dikarya</taxon>
        <taxon>Ascomycota</taxon>
        <taxon>Pezizomycotina</taxon>
        <taxon>Sordariomycetes</taxon>
        <taxon>Sordariomycetidae</taxon>
        <taxon>Sordariales</taxon>
        <taxon>Lasiosphaeriaceae</taxon>
        <taxon>Apodospora</taxon>
    </lineage>
</organism>
<protein>
    <submittedName>
        <fullName evidence="4">Alpha/Beta hydrolase protein</fullName>
    </submittedName>
</protein>
<evidence type="ECO:0000256" key="1">
    <source>
        <dbReference type="ARBA" id="ARBA00010088"/>
    </source>
</evidence>
<sequence>MLFSPAYLSPFSISAPDQDLDNLKTLLRLSHIADPHWENSHKDGFFGIPRDVLVNSVDYWQNGYDWRKWESALNSFPQHKITIADGDDGQLYTIHFLEHDPLPCSVPEFLPLLQHVRAQPATTTTLHATTTY</sequence>
<evidence type="ECO:0000313" key="5">
    <source>
        <dbReference type="Proteomes" id="UP001283341"/>
    </source>
</evidence>
<reference evidence="4" key="1">
    <citation type="journal article" date="2023" name="Mol. Phylogenet. Evol.">
        <title>Genome-scale phylogeny and comparative genomics of the fungal order Sordariales.</title>
        <authorList>
            <person name="Hensen N."/>
            <person name="Bonometti L."/>
            <person name="Westerberg I."/>
            <person name="Brannstrom I.O."/>
            <person name="Guillou S."/>
            <person name="Cros-Aarteil S."/>
            <person name="Calhoun S."/>
            <person name="Haridas S."/>
            <person name="Kuo A."/>
            <person name="Mondo S."/>
            <person name="Pangilinan J."/>
            <person name="Riley R."/>
            <person name="LaButti K."/>
            <person name="Andreopoulos B."/>
            <person name="Lipzen A."/>
            <person name="Chen C."/>
            <person name="Yan M."/>
            <person name="Daum C."/>
            <person name="Ng V."/>
            <person name="Clum A."/>
            <person name="Steindorff A."/>
            <person name="Ohm R.A."/>
            <person name="Martin F."/>
            <person name="Silar P."/>
            <person name="Natvig D.O."/>
            <person name="Lalanne C."/>
            <person name="Gautier V."/>
            <person name="Ament-Velasquez S.L."/>
            <person name="Kruys A."/>
            <person name="Hutchinson M.I."/>
            <person name="Powell A.J."/>
            <person name="Barry K."/>
            <person name="Miller A.N."/>
            <person name="Grigoriev I.V."/>
            <person name="Debuchy R."/>
            <person name="Gladieux P."/>
            <person name="Hiltunen Thoren M."/>
            <person name="Johannesson H."/>
        </authorList>
    </citation>
    <scope>NUCLEOTIDE SEQUENCE</scope>
    <source>
        <strain evidence="4">CBS 118394</strain>
    </source>
</reference>
<evidence type="ECO:0000259" key="3">
    <source>
        <dbReference type="Pfam" id="PF06441"/>
    </source>
</evidence>
<dbReference type="Pfam" id="PF06441">
    <property type="entry name" value="EHN"/>
    <property type="match status" value="1"/>
</dbReference>
<reference evidence="4" key="2">
    <citation type="submission" date="2023-06" db="EMBL/GenBank/DDBJ databases">
        <authorList>
            <consortium name="Lawrence Berkeley National Laboratory"/>
            <person name="Haridas S."/>
            <person name="Hensen N."/>
            <person name="Bonometti L."/>
            <person name="Westerberg I."/>
            <person name="Brannstrom I.O."/>
            <person name="Guillou S."/>
            <person name="Cros-Aarteil S."/>
            <person name="Calhoun S."/>
            <person name="Kuo A."/>
            <person name="Mondo S."/>
            <person name="Pangilinan J."/>
            <person name="Riley R."/>
            <person name="Labutti K."/>
            <person name="Andreopoulos B."/>
            <person name="Lipzen A."/>
            <person name="Chen C."/>
            <person name="Yanf M."/>
            <person name="Daum C."/>
            <person name="Ng V."/>
            <person name="Clum A."/>
            <person name="Steindorff A."/>
            <person name="Ohm R."/>
            <person name="Martin F."/>
            <person name="Silar P."/>
            <person name="Natvig D."/>
            <person name="Lalanne C."/>
            <person name="Gautier V."/>
            <person name="Ament-Velasquez S.L."/>
            <person name="Kruys A."/>
            <person name="Hutchinson M.I."/>
            <person name="Powell A.J."/>
            <person name="Barry K."/>
            <person name="Miller A.N."/>
            <person name="Grigoriev I.V."/>
            <person name="Debuchy R."/>
            <person name="Gladieux P."/>
            <person name="Thoren M.H."/>
            <person name="Johannesson H."/>
        </authorList>
    </citation>
    <scope>NUCLEOTIDE SEQUENCE</scope>
    <source>
        <strain evidence="4">CBS 118394</strain>
    </source>
</reference>
<feature type="domain" description="Epoxide hydrolase N-terminal" evidence="3">
    <location>
        <begin position="9"/>
        <end position="113"/>
    </location>
</feature>
<keyword evidence="2 4" id="KW-0378">Hydrolase</keyword>
<evidence type="ECO:0000256" key="2">
    <source>
        <dbReference type="ARBA" id="ARBA00022801"/>
    </source>
</evidence>
<name>A0AAE0LXW4_9PEZI</name>
<dbReference type="SUPFAM" id="SSF53474">
    <property type="entry name" value="alpha/beta-Hydrolases"/>
    <property type="match status" value="1"/>
</dbReference>
<proteinExistence type="inferred from homology"/>